<dbReference type="Gene3D" id="3.30.300.130">
    <property type="entry name" value="Fe-S cluster assembly (FSCA)"/>
    <property type="match status" value="1"/>
</dbReference>
<dbReference type="Proteomes" id="UP000327294">
    <property type="component" value="Chromosome"/>
</dbReference>
<dbReference type="EMBL" id="CP045096">
    <property type="protein sequence ID" value="QFR01696.1"/>
    <property type="molecule type" value="Genomic_DNA"/>
</dbReference>
<name>A0A5P8KEJ0_9ACTN</name>
<dbReference type="Pfam" id="PF01883">
    <property type="entry name" value="FeS_assembly_P"/>
    <property type="match status" value="1"/>
</dbReference>
<dbReference type="SUPFAM" id="SSF117916">
    <property type="entry name" value="Fe-S cluster assembly (FSCA) domain-like"/>
    <property type="match status" value="1"/>
</dbReference>
<evidence type="ECO:0000313" key="3">
    <source>
        <dbReference type="Proteomes" id="UP000327294"/>
    </source>
</evidence>
<reference evidence="2 3" key="1">
    <citation type="submission" date="2019-10" db="EMBL/GenBank/DDBJ databases">
        <title>Streptomyces sp. strain GY16 isolated from leaves of Broussonetia papyrifera.</title>
        <authorList>
            <person name="Mo P."/>
        </authorList>
    </citation>
    <scope>NUCLEOTIDE SEQUENCE [LARGE SCALE GENOMIC DNA]</scope>
    <source>
        <strain evidence="2 3">GY16</strain>
    </source>
</reference>
<sequence>MSCGTDEVRGALRRVADPCAVATGVPVDIVAMGLVQDVRVDSGEVTVELRLTSPFCMQIGLITEQARAVVGELPGVTEVRIEVDHVAEWMPEDMDPEARAALRRVRPLSLTVIS</sequence>
<evidence type="ECO:0000259" key="1">
    <source>
        <dbReference type="Pfam" id="PF01883"/>
    </source>
</evidence>
<keyword evidence="3" id="KW-1185">Reference proteome</keyword>
<organism evidence="2 3">
    <name type="scientific">Streptomyces phaeolivaceus</name>
    <dbReference type="NCBI Taxonomy" id="2653200"/>
    <lineage>
        <taxon>Bacteria</taxon>
        <taxon>Bacillati</taxon>
        <taxon>Actinomycetota</taxon>
        <taxon>Actinomycetes</taxon>
        <taxon>Kitasatosporales</taxon>
        <taxon>Streptomycetaceae</taxon>
        <taxon>Streptomyces</taxon>
    </lineage>
</organism>
<feature type="domain" description="MIP18 family-like" evidence="1">
    <location>
        <begin position="6"/>
        <end position="80"/>
    </location>
</feature>
<evidence type="ECO:0000313" key="2">
    <source>
        <dbReference type="EMBL" id="QFR01696.1"/>
    </source>
</evidence>
<dbReference type="KEGG" id="sphv:F9278_42115"/>
<protein>
    <submittedName>
        <fullName evidence="2">Metal-sulfur cluster assembly factor</fullName>
    </submittedName>
</protein>
<dbReference type="InterPro" id="IPR002744">
    <property type="entry name" value="MIP18-like"/>
</dbReference>
<dbReference type="AlphaFoldDB" id="A0A5P8KEJ0"/>
<dbReference type="InterPro" id="IPR034904">
    <property type="entry name" value="FSCA_dom_sf"/>
</dbReference>
<gene>
    <name evidence="2" type="ORF">F9278_42115</name>
</gene>
<proteinExistence type="predicted"/>
<dbReference type="PANTHER" id="PTHR42831:SF1">
    <property type="entry name" value="FE-S PROTEIN MATURATION AUXILIARY FACTOR YITW"/>
    <property type="match status" value="1"/>
</dbReference>
<accession>A0A5P8KEJ0</accession>
<dbReference type="InterPro" id="IPR052339">
    <property type="entry name" value="Fe-S_Maturation_MIP18"/>
</dbReference>
<dbReference type="PANTHER" id="PTHR42831">
    <property type="entry name" value="FE-S PROTEIN MATURATION AUXILIARY FACTOR YITW"/>
    <property type="match status" value="1"/>
</dbReference>
<dbReference type="RefSeq" id="WP_152173023.1">
    <property type="nucleotide sequence ID" value="NZ_CP045096.1"/>
</dbReference>